<dbReference type="SUPFAM" id="SSF50923">
    <property type="entry name" value="Hemopexin-like domain"/>
    <property type="match status" value="1"/>
</dbReference>
<keyword evidence="4" id="KW-1185">Reference proteome</keyword>
<feature type="region of interest" description="Disordered" evidence="1">
    <location>
        <begin position="380"/>
        <end position="417"/>
    </location>
</feature>
<keyword evidence="2" id="KW-0812">Transmembrane</keyword>
<accession>A0A443S9J7</accession>
<feature type="transmembrane region" description="Helical" evidence="2">
    <location>
        <begin position="354"/>
        <end position="376"/>
    </location>
</feature>
<keyword evidence="2" id="KW-1133">Transmembrane helix</keyword>
<reference evidence="3 4" key="1">
    <citation type="journal article" date="2018" name="Gigascience">
        <title>Genomes of trombidid mites reveal novel predicted allergens and laterally-transferred genes associated with secondary metabolism.</title>
        <authorList>
            <person name="Dong X."/>
            <person name="Chaisiri K."/>
            <person name="Xia D."/>
            <person name="Armstrong S.D."/>
            <person name="Fang Y."/>
            <person name="Donnelly M.J."/>
            <person name="Kadowaki T."/>
            <person name="McGarry J.W."/>
            <person name="Darby A.C."/>
            <person name="Makepeace B.L."/>
        </authorList>
    </citation>
    <scope>NUCLEOTIDE SEQUENCE [LARGE SCALE GENOMIC DNA]</scope>
    <source>
        <strain evidence="3">UoL-UT</strain>
    </source>
</reference>
<evidence type="ECO:0000256" key="1">
    <source>
        <dbReference type="SAM" id="MobiDB-lite"/>
    </source>
</evidence>
<protein>
    <submittedName>
        <fullName evidence="3">Uncharacterized protein</fullName>
    </submittedName>
</protein>
<feature type="compositionally biased region" description="Basic residues" evidence="1">
    <location>
        <begin position="392"/>
        <end position="417"/>
    </location>
</feature>
<evidence type="ECO:0000256" key="2">
    <source>
        <dbReference type="SAM" id="Phobius"/>
    </source>
</evidence>
<evidence type="ECO:0000313" key="3">
    <source>
        <dbReference type="EMBL" id="RWS24180.1"/>
    </source>
</evidence>
<dbReference type="AlphaFoldDB" id="A0A443S9J7"/>
<dbReference type="Gene3D" id="2.110.10.10">
    <property type="entry name" value="Hemopexin-like domain"/>
    <property type="match status" value="1"/>
</dbReference>
<sequence>MIKRKRLKHDPSVTGAVMVHHRDSWSLGYSFQGEWSVPLYAQTIGNTIETYTIVETNLSETVGTNKPWKDVFQEIGVKNRFIIPNAHWFGCPWDEWCYRGYIDEATTLWNGMLLVFSGKWIRFHRNVREYAVESRKIHEYYNLNIPNYIDIAFTDRDNQFTVIIKEDRLFLLHFTRNSWFLEEEVTNSLCQNDSNGFTAITYGKFNWTNNGELFMFQTVNNYQILVHRAARSTRKGEIFQIREAKSMTELVPQQVFPIEAAFKDPKTDDVYVMNGMFAYKIHGDRFWQKKGIFGYEYSYLLGCYKSSLNNPLGVNLDEYEHLLMNGFHIRTFFLKTTEQSFKEWLSEIVKVSTIYLILAIVVVSVVIIGALAFGIVKYKAKKEKSKSDKSSKSVRRKAKQKEKKASKRAVKKGKHRK</sequence>
<dbReference type="VEuPathDB" id="VectorBase:LDEU007860"/>
<dbReference type="EMBL" id="NCKV01005258">
    <property type="protein sequence ID" value="RWS24180.1"/>
    <property type="molecule type" value="Genomic_DNA"/>
</dbReference>
<gene>
    <name evidence="3" type="ORF">B4U80_13258</name>
</gene>
<dbReference type="Proteomes" id="UP000288716">
    <property type="component" value="Unassembled WGS sequence"/>
</dbReference>
<dbReference type="InterPro" id="IPR036375">
    <property type="entry name" value="Hemopexin-like_dom_sf"/>
</dbReference>
<proteinExistence type="predicted"/>
<organism evidence="3 4">
    <name type="scientific">Leptotrombidium deliense</name>
    <dbReference type="NCBI Taxonomy" id="299467"/>
    <lineage>
        <taxon>Eukaryota</taxon>
        <taxon>Metazoa</taxon>
        <taxon>Ecdysozoa</taxon>
        <taxon>Arthropoda</taxon>
        <taxon>Chelicerata</taxon>
        <taxon>Arachnida</taxon>
        <taxon>Acari</taxon>
        <taxon>Acariformes</taxon>
        <taxon>Trombidiformes</taxon>
        <taxon>Prostigmata</taxon>
        <taxon>Anystina</taxon>
        <taxon>Parasitengona</taxon>
        <taxon>Trombiculoidea</taxon>
        <taxon>Trombiculidae</taxon>
        <taxon>Leptotrombidium</taxon>
    </lineage>
</organism>
<keyword evidence="2" id="KW-0472">Membrane</keyword>
<comment type="caution">
    <text evidence="3">The sequence shown here is derived from an EMBL/GenBank/DDBJ whole genome shotgun (WGS) entry which is preliminary data.</text>
</comment>
<name>A0A443S9J7_9ACAR</name>
<evidence type="ECO:0000313" key="4">
    <source>
        <dbReference type="Proteomes" id="UP000288716"/>
    </source>
</evidence>